<keyword evidence="3" id="KW-1185">Reference proteome</keyword>
<evidence type="ECO:0000256" key="1">
    <source>
        <dbReference type="SAM" id="MobiDB-lite"/>
    </source>
</evidence>
<feature type="region of interest" description="Disordered" evidence="1">
    <location>
        <begin position="127"/>
        <end position="180"/>
    </location>
</feature>
<accession>B4I223</accession>
<gene>
    <name evidence="2" type="primary">Dsec\GM17908</name>
    <name evidence="2" type="ORF">Dsec_GM17908</name>
</gene>
<evidence type="ECO:0000313" key="3">
    <source>
        <dbReference type="Proteomes" id="UP000001292"/>
    </source>
</evidence>
<organism evidence="3">
    <name type="scientific">Drosophila sechellia</name>
    <name type="common">Fruit fly</name>
    <dbReference type="NCBI Taxonomy" id="7238"/>
    <lineage>
        <taxon>Eukaryota</taxon>
        <taxon>Metazoa</taxon>
        <taxon>Ecdysozoa</taxon>
        <taxon>Arthropoda</taxon>
        <taxon>Hexapoda</taxon>
        <taxon>Insecta</taxon>
        <taxon>Pterygota</taxon>
        <taxon>Neoptera</taxon>
        <taxon>Endopterygota</taxon>
        <taxon>Diptera</taxon>
        <taxon>Brachycera</taxon>
        <taxon>Muscomorpha</taxon>
        <taxon>Ephydroidea</taxon>
        <taxon>Drosophilidae</taxon>
        <taxon>Drosophila</taxon>
        <taxon>Sophophora</taxon>
    </lineage>
</organism>
<feature type="compositionally biased region" description="Low complexity" evidence="1">
    <location>
        <begin position="42"/>
        <end position="52"/>
    </location>
</feature>
<proteinExistence type="predicted"/>
<feature type="compositionally biased region" description="Polar residues" evidence="1">
    <location>
        <begin position="461"/>
        <end position="516"/>
    </location>
</feature>
<dbReference type="AlphaFoldDB" id="B4I223"/>
<protein>
    <submittedName>
        <fullName evidence="2">GM17908</fullName>
    </submittedName>
</protein>
<feature type="compositionally biased region" description="Polar residues" evidence="1">
    <location>
        <begin position="170"/>
        <end position="179"/>
    </location>
</feature>
<feature type="compositionally biased region" description="Basic and acidic residues" evidence="1">
    <location>
        <begin position="132"/>
        <end position="144"/>
    </location>
</feature>
<feature type="region of interest" description="Disordered" evidence="1">
    <location>
        <begin position="453"/>
        <end position="547"/>
    </location>
</feature>
<dbReference type="EMBL" id="CH480820">
    <property type="protein sequence ID" value="EDW54580.1"/>
    <property type="molecule type" value="Genomic_DNA"/>
</dbReference>
<evidence type="ECO:0000313" key="2">
    <source>
        <dbReference type="EMBL" id="EDW54580.1"/>
    </source>
</evidence>
<name>B4I223_DROSE</name>
<reference evidence="2 3" key="1">
    <citation type="journal article" date="2007" name="Nature">
        <title>Evolution of genes and genomes on the Drosophila phylogeny.</title>
        <authorList>
            <consortium name="Drosophila 12 Genomes Consortium"/>
            <person name="Clark A.G."/>
            <person name="Eisen M.B."/>
            <person name="Smith D.R."/>
            <person name="Bergman C.M."/>
            <person name="Oliver B."/>
            <person name="Markow T.A."/>
            <person name="Kaufman T.C."/>
            <person name="Kellis M."/>
            <person name="Gelbart W."/>
            <person name="Iyer V.N."/>
            <person name="Pollard D.A."/>
            <person name="Sackton T.B."/>
            <person name="Larracuente A.M."/>
            <person name="Singh N.D."/>
            <person name="Abad J.P."/>
            <person name="Abt D.N."/>
            <person name="Adryan B."/>
            <person name="Aguade M."/>
            <person name="Akashi H."/>
            <person name="Anderson W.W."/>
            <person name="Aquadro C.F."/>
            <person name="Ardell D.H."/>
            <person name="Arguello R."/>
            <person name="Artieri C.G."/>
            <person name="Barbash D.A."/>
            <person name="Barker D."/>
            <person name="Barsanti P."/>
            <person name="Batterham P."/>
            <person name="Batzoglou S."/>
            <person name="Begun D."/>
            <person name="Bhutkar A."/>
            <person name="Blanco E."/>
            <person name="Bosak S.A."/>
            <person name="Bradley R.K."/>
            <person name="Brand A.D."/>
            <person name="Brent M.R."/>
            <person name="Brooks A.N."/>
            <person name="Brown R.H."/>
            <person name="Butlin R.K."/>
            <person name="Caggese C."/>
            <person name="Calvi B.R."/>
            <person name="Bernardo de Carvalho A."/>
            <person name="Caspi A."/>
            <person name="Castrezana S."/>
            <person name="Celniker S.E."/>
            <person name="Chang J.L."/>
            <person name="Chapple C."/>
            <person name="Chatterji S."/>
            <person name="Chinwalla A."/>
            <person name="Civetta A."/>
            <person name="Clifton S.W."/>
            <person name="Comeron J.M."/>
            <person name="Costello J.C."/>
            <person name="Coyne J.A."/>
            <person name="Daub J."/>
            <person name="David R.G."/>
            <person name="Delcher A.L."/>
            <person name="Delehaunty K."/>
            <person name="Do C.B."/>
            <person name="Ebling H."/>
            <person name="Edwards K."/>
            <person name="Eickbush T."/>
            <person name="Evans J.D."/>
            <person name="Filipski A."/>
            <person name="Findeiss S."/>
            <person name="Freyhult E."/>
            <person name="Fulton L."/>
            <person name="Fulton R."/>
            <person name="Garcia A.C."/>
            <person name="Gardiner A."/>
            <person name="Garfield D.A."/>
            <person name="Garvin B.E."/>
            <person name="Gibson G."/>
            <person name="Gilbert D."/>
            <person name="Gnerre S."/>
            <person name="Godfrey J."/>
            <person name="Good R."/>
            <person name="Gotea V."/>
            <person name="Gravely B."/>
            <person name="Greenberg A.J."/>
            <person name="Griffiths-Jones S."/>
            <person name="Gross S."/>
            <person name="Guigo R."/>
            <person name="Gustafson E.A."/>
            <person name="Haerty W."/>
            <person name="Hahn M.W."/>
            <person name="Halligan D.L."/>
            <person name="Halpern A.L."/>
            <person name="Halter G.M."/>
            <person name="Han M.V."/>
            <person name="Heger A."/>
            <person name="Hillier L."/>
            <person name="Hinrichs A.S."/>
            <person name="Holmes I."/>
            <person name="Hoskins R.A."/>
            <person name="Hubisz M.J."/>
            <person name="Hultmark D."/>
            <person name="Huntley M.A."/>
            <person name="Jaffe D.B."/>
            <person name="Jagadeeshan S."/>
            <person name="Jeck W.R."/>
            <person name="Johnson J."/>
            <person name="Jones C.D."/>
            <person name="Jordan W.C."/>
            <person name="Karpen G.H."/>
            <person name="Kataoka E."/>
            <person name="Keightley P.D."/>
            <person name="Kheradpour P."/>
            <person name="Kirkness E.F."/>
            <person name="Koerich L.B."/>
            <person name="Kristiansen K."/>
            <person name="Kudrna D."/>
            <person name="Kulathinal R.J."/>
            <person name="Kumar S."/>
            <person name="Kwok R."/>
            <person name="Lander E."/>
            <person name="Langley C.H."/>
            <person name="Lapoint R."/>
            <person name="Lazzaro B.P."/>
            <person name="Lee S.J."/>
            <person name="Levesque L."/>
            <person name="Li R."/>
            <person name="Lin C.F."/>
            <person name="Lin M.F."/>
            <person name="Lindblad-Toh K."/>
            <person name="Llopart A."/>
            <person name="Long M."/>
            <person name="Low L."/>
            <person name="Lozovsky E."/>
            <person name="Lu J."/>
            <person name="Luo M."/>
            <person name="Machado C.A."/>
            <person name="Makalowski W."/>
            <person name="Marzo M."/>
            <person name="Matsuda M."/>
            <person name="Matzkin L."/>
            <person name="McAllister B."/>
            <person name="McBride C.S."/>
            <person name="McKernan B."/>
            <person name="McKernan K."/>
            <person name="Mendez-Lago M."/>
            <person name="Minx P."/>
            <person name="Mollenhauer M.U."/>
            <person name="Montooth K."/>
            <person name="Mount S.M."/>
            <person name="Mu X."/>
            <person name="Myers E."/>
            <person name="Negre B."/>
            <person name="Newfeld S."/>
            <person name="Nielsen R."/>
            <person name="Noor M.A."/>
            <person name="O'Grady P."/>
            <person name="Pachter L."/>
            <person name="Papaceit M."/>
            <person name="Parisi M.J."/>
            <person name="Parisi M."/>
            <person name="Parts L."/>
            <person name="Pedersen J.S."/>
            <person name="Pesole G."/>
            <person name="Phillippy A.M."/>
            <person name="Ponting C.P."/>
            <person name="Pop M."/>
            <person name="Porcelli D."/>
            <person name="Powell J.R."/>
            <person name="Prohaska S."/>
            <person name="Pruitt K."/>
            <person name="Puig M."/>
            <person name="Quesneville H."/>
            <person name="Ram K.R."/>
            <person name="Rand D."/>
            <person name="Rasmussen M.D."/>
            <person name="Reed L.K."/>
            <person name="Reenan R."/>
            <person name="Reily A."/>
            <person name="Remington K.A."/>
            <person name="Rieger T.T."/>
            <person name="Ritchie M.G."/>
            <person name="Robin C."/>
            <person name="Rogers Y.H."/>
            <person name="Rohde C."/>
            <person name="Rozas J."/>
            <person name="Rubenfield M.J."/>
            <person name="Ruiz A."/>
            <person name="Russo S."/>
            <person name="Salzberg S.L."/>
            <person name="Sanchez-Gracia A."/>
            <person name="Saranga D.J."/>
            <person name="Sato H."/>
            <person name="Schaeffer S.W."/>
            <person name="Schatz M.C."/>
            <person name="Schlenke T."/>
            <person name="Schwartz R."/>
            <person name="Segarra C."/>
            <person name="Singh R.S."/>
            <person name="Sirot L."/>
            <person name="Sirota M."/>
            <person name="Sisneros N.B."/>
            <person name="Smith C.D."/>
            <person name="Smith T.F."/>
            <person name="Spieth J."/>
            <person name="Stage D.E."/>
            <person name="Stark A."/>
            <person name="Stephan W."/>
            <person name="Strausberg R.L."/>
            <person name="Strempel S."/>
            <person name="Sturgill D."/>
            <person name="Sutton G."/>
            <person name="Sutton G.G."/>
            <person name="Tao W."/>
            <person name="Teichmann S."/>
            <person name="Tobari Y.N."/>
            <person name="Tomimura Y."/>
            <person name="Tsolas J.M."/>
            <person name="Valente V.L."/>
            <person name="Venter E."/>
            <person name="Venter J.C."/>
            <person name="Vicario S."/>
            <person name="Vieira F.G."/>
            <person name="Vilella A.J."/>
            <person name="Villasante A."/>
            <person name="Walenz B."/>
            <person name="Wang J."/>
            <person name="Wasserman M."/>
            <person name="Watts T."/>
            <person name="Wilson D."/>
            <person name="Wilson R.K."/>
            <person name="Wing R.A."/>
            <person name="Wolfner M.F."/>
            <person name="Wong A."/>
            <person name="Wong G.K."/>
            <person name="Wu C.I."/>
            <person name="Wu G."/>
            <person name="Yamamoto D."/>
            <person name="Yang H.P."/>
            <person name="Yang S.P."/>
            <person name="Yorke J.A."/>
            <person name="Yoshida K."/>
            <person name="Zdobnov E."/>
            <person name="Zhang P."/>
            <person name="Zhang Y."/>
            <person name="Zimin A.V."/>
            <person name="Baldwin J."/>
            <person name="Abdouelleil A."/>
            <person name="Abdulkadir J."/>
            <person name="Abebe A."/>
            <person name="Abera B."/>
            <person name="Abreu J."/>
            <person name="Acer S.C."/>
            <person name="Aftuck L."/>
            <person name="Alexander A."/>
            <person name="An P."/>
            <person name="Anderson E."/>
            <person name="Anderson S."/>
            <person name="Arachi H."/>
            <person name="Azer M."/>
            <person name="Bachantsang P."/>
            <person name="Barry A."/>
            <person name="Bayul T."/>
            <person name="Berlin A."/>
            <person name="Bessette D."/>
            <person name="Bloom T."/>
            <person name="Blye J."/>
            <person name="Boguslavskiy L."/>
            <person name="Bonnet C."/>
            <person name="Boukhgalter B."/>
            <person name="Bourzgui I."/>
            <person name="Brown A."/>
            <person name="Cahill P."/>
            <person name="Channer S."/>
            <person name="Cheshatsang Y."/>
            <person name="Chuda L."/>
            <person name="Citroen M."/>
            <person name="Collymore A."/>
            <person name="Cooke P."/>
            <person name="Costello M."/>
            <person name="D'Aco K."/>
            <person name="Daza R."/>
            <person name="De Haan G."/>
            <person name="DeGray S."/>
            <person name="DeMaso C."/>
            <person name="Dhargay N."/>
            <person name="Dooley K."/>
            <person name="Dooley E."/>
            <person name="Doricent M."/>
            <person name="Dorje P."/>
            <person name="Dorjee K."/>
            <person name="Dupes A."/>
            <person name="Elong R."/>
            <person name="Falk J."/>
            <person name="Farina A."/>
            <person name="Faro S."/>
            <person name="Ferguson D."/>
            <person name="Fisher S."/>
            <person name="Foley C.D."/>
            <person name="Franke A."/>
            <person name="Friedrich D."/>
            <person name="Gadbois L."/>
            <person name="Gearin G."/>
            <person name="Gearin C.R."/>
            <person name="Giannoukos G."/>
            <person name="Goode T."/>
            <person name="Graham J."/>
            <person name="Grandbois E."/>
            <person name="Grewal S."/>
            <person name="Gyaltsen K."/>
            <person name="Hafez N."/>
            <person name="Hagos B."/>
            <person name="Hall J."/>
            <person name="Henson C."/>
            <person name="Hollinger A."/>
            <person name="Honan T."/>
            <person name="Huard M.D."/>
            <person name="Hughes L."/>
            <person name="Hurhula B."/>
            <person name="Husby M.E."/>
            <person name="Kamat A."/>
            <person name="Kanga B."/>
            <person name="Kashin S."/>
            <person name="Khazanovich D."/>
            <person name="Kisner P."/>
            <person name="Lance K."/>
            <person name="Lara M."/>
            <person name="Lee W."/>
            <person name="Lennon N."/>
            <person name="Letendre F."/>
            <person name="LeVine R."/>
            <person name="Lipovsky A."/>
            <person name="Liu X."/>
            <person name="Liu J."/>
            <person name="Liu S."/>
            <person name="Lokyitsang T."/>
            <person name="Lokyitsang Y."/>
            <person name="Lubonja R."/>
            <person name="Lui A."/>
            <person name="MacDonald P."/>
            <person name="Magnisalis V."/>
            <person name="Maru K."/>
            <person name="Matthews C."/>
            <person name="McCusker W."/>
            <person name="McDonough S."/>
            <person name="Mehta T."/>
            <person name="Meldrim J."/>
            <person name="Meneus L."/>
            <person name="Mihai O."/>
            <person name="Mihalev A."/>
            <person name="Mihova T."/>
            <person name="Mittelman R."/>
            <person name="Mlenga V."/>
            <person name="Montmayeur A."/>
            <person name="Mulrain L."/>
            <person name="Navidi A."/>
            <person name="Naylor J."/>
            <person name="Negash T."/>
            <person name="Nguyen T."/>
            <person name="Nguyen N."/>
            <person name="Nicol R."/>
            <person name="Norbu C."/>
            <person name="Norbu N."/>
            <person name="Novod N."/>
            <person name="O'Neill B."/>
            <person name="Osman S."/>
            <person name="Markiewicz E."/>
            <person name="Oyono O.L."/>
            <person name="Patti C."/>
            <person name="Phunkhang P."/>
            <person name="Pierre F."/>
            <person name="Priest M."/>
            <person name="Raghuraman S."/>
            <person name="Rege F."/>
            <person name="Reyes R."/>
            <person name="Rise C."/>
            <person name="Rogov P."/>
            <person name="Ross K."/>
            <person name="Ryan E."/>
            <person name="Settipalli S."/>
            <person name="Shea T."/>
            <person name="Sherpa N."/>
            <person name="Shi L."/>
            <person name="Shih D."/>
            <person name="Sparrow T."/>
            <person name="Spaulding J."/>
            <person name="Stalker J."/>
            <person name="Stange-Thomann N."/>
            <person name="Stavropoulos S."/>
            <person name="Stone C."/>
            <person name="Strader C."/>
            <person name="Tesfaye S."/>
            <person name="Thomson T."/>
            <person name="Thoulutsang Y."/>
            <person name="Thoulutsang D."/>
            <person name="Topham K."/>
            <person name="Topping I."/>
            <person name="Tsamla T."/>
            <person name="Vassiliev H."/>
            <person name="Vo A."/>
            <person name="Wangchuk T."/>
            <person name="Wangdi T."/>
            <person name="Weiand M."/>
            <person name="Wilkinson J."/>
            <person name="Wilson A."/>
            <person name="Yadav S."/>
            <person name="Young G."/>
            <person name="Yu Q."/>
            <person name="Zembek L."/>
            <person name="Zhong D."/>
            <person name="Zimmer A."/>
            <person name="Zwirko Z."/>
            <person name="Jaffe D.B."/>
            <person name="Alvarez P."/>
            <person name="Brockman W."/>
            <person name="Butler J."/>
            <person name="Chin C."/>
            <person name="Gnerre S."/>
            <person name="Grabherr M."/>
            <person name="Kleber M."/>
            <person name="Mauceli E."/>
            <person name="MacCallum I."/>
        </authorList>
    </citation>
    <scope>NUCLEOTIDE SEQUENCE [LARGE SCALE GENOMIC DNA]</scope>
    <source>
        <strain evidence="3">Rob3c / Tucson 14021-0248.25</strain>
    </source>
</reference>
<dbReference type="HOGENOM" id="CLU_464832_0_0_1"/>
<feature type="compositionally biased region" description="Basic and acidic residues" evidence="1">
    <location>
        <begin position="517"/>
        <end position="540"/>
    </location>
</feature>
<sequence>MTGQAKRRRTAQQILLRRALGKSDNRALSGHSLKTKDHSRGSSRSRYSTSNYPSTWQLNISRAKEELKKLSTGSLDEIINCSILNRTPYDHQLSTPLKSDNSCQCTIEKKARKRFKKNKAVSVAETQTISEDETRINSEEKKPPAPEGFQKLKKRVNSGEEYKPQRRVSKTPSRSSENSMDFCRCKEHISGPTYSNYGGYSPSDTEIEMGSEYEVKIPSRYDHLNKIEKVSKPPTNADTKWRFKMPSNSEVQEYMASRTYENLPVRQNKNMDQDREIQRKIFNSPYERKKIKERPLKCQGRKYLEVPYDSLIETPREFYGRNKLTTNPSQVSLENFVNRNNKGGCEERMCHGKCGKQNIYQDDGRNSSNFYQATTNEYPYCDQDDSDTPRKRHDTQSNYNQMHRRSRRQAKAPRRSDGNEDSFGGSFEMGNGYRYPTTPKCIVAVTQTSTVFLEGPHGNDANYQKMSHNAAQPRQQVQEFNPEQPRSQRSKTGTATSNSRLIESHEGQSQVAQSKSAEPKNQERQRNQESFEHRNSDKTDFQSQPINQDEIKAQTAKAKGQDMTEIQEQEVSYCPCSSANGFYKIVR</sequence>
<dbReference type="Proteomes" id="UP000001292">
    <property type="component" value="Unassembled WGS sequence"/>
</dbReference>
<dbReference type="STRING" id="7238.B4I223"/>
<feature type="compositionally biased region" description="Basic residues" evidence="1">
    <location>
        <begin position="402"/>
        <end position="413"/>
    </location>
</feature>
<feature type="region of interest" description="Disordered" evidence="1">
    <location>
        <begin position="375"/>
        <end position="425"/>
    </location>
</feature>
<feature type="region of interest" description="Disordered" evidence="1">
    <location>
        <begin position="17"/>
        <end position="52"/>
    </location>
</feature>